<dbReference type="AlphaFoldDB" id="A0A9D1SQR5"/>
<proteinExistence type="predicted"/>
<evidence type="ECO:0000313" key="1">
    <source>
        <dbReference type="EMBL" id="HIU91704.1"/>
    </source>
</evidence>
<dbReference type="Proteomes" id="UP000886748">
    <property type="component" value="Unassembled WGS sequence"/>
</dbReference>
<reference evidence="1" key="2">
    <citation type="journal article" date="2021" name="PeerJ">
        <title>Extensive microbial diversity within the chicken gut microbiome revealed by metagenomics and culture.</title>
        <authorList>
            <person name="Gilroy R."/>
            <person name="Ravi A."/>
            <person name="Getino M."/>
            <person name="Pursley I."/>
            <person name="Horton D.L."/>
            <person name="Alikhan N.F."/>
            <person name="Baker D."/>
            <person name="Gharbi K."/>
            <person name="Hall N."/>
            <person name="Watson M."/>
            <person name="Adriaenssens E.M."/>
            <person name="Foster-Nyarko E."/>
            <person name="Jarju S."/>
            <person name="Secka A."/>
            <person name="Antonio M."/>
            <person name="Oren A."/>
            <person name="Chaudhuri R.R."/>
            <person name="La Ragione R."/>
            <person name="Hildebrand F."/>
            <person name="Pallen M.J."/>
        </authorList>
    </citation>
    <scope>NUCLEOTIDE SEQUENCE</scope>
    <source>
        <strain evidence="1">CHK154-7741</strain>
    </source>
</reference>
<reference evidence="1" key="1">
    <citation type="submission" date="2020-10" db="EMBL/GenBank/DDBJ databases">
        <authorList>
            <person name="Gilroy R."/>
        </authorList>
    </citation>
    <scope>NUCLEOTIDE SEQUENCE</scope>
    <source>
        <strain evidence="1">CHK154-7741</strain>
    </source>
</reference>
<comment type="caution">
    <text evidence="1">The sequence shown here is derived from an EMBL/GenBank/DDBJ whole genome shotgun (WGS) entry which is preliminary data.</text>
</comment>
<dbReference type="EMBL" id="DVOD01000009">
    <property type="protein sequence ID" value="HIU91704.1"/>
    <property type="molecule type" value="Genomic_DNA"/>
</dbReference>
<sequence length="288" mass="33204">MILIKNIFKRTVDPNLRKAVKDSEKIMQKYIDENVFKSSTMKELLSDTFEYKGQRPDTILLKDLKTGKPVEAKVKLSSKKNHYEPSVTVETIELVDKFGKSIGSKEYSIKPASDKKLFMITGEMNTHRQDLAGVGFRLDQMHIERALQLGIEKIPRVALPKAILYHTKMGFLPDRGEEYYVQIKNSNQIMPALEKHFERLAGEIPISSFVPIVIEKCGKFFIDMNTTGAVTTLEQCKNRIERTNAHRLLSFNTVSTHMSLKGKELDHWKELLKDHPILSKLYQKFPEY</sequence>
<evidence type="ECO:0000313" key="2">
    <source>
        <dbReference type="Proteomes" id="UP000886748"/>
    </source>
</evidence>
<accession>A0A9D1SQR5</accession>
<protein>
    <submittedName>
        <fullName evidence="1">Uncharacterized protein</fullName>
    </submittedName>
</protein>
<gene>
    <name evidence="1" type="ORF">IAD26_01070</name>
</gene>
<name>A0A9D1SQR5_9CLOT</name>
<organism evidence="1 2">
    <name type="scientific">Candidatus Limenecus avicola</name>
    <dbReference type="NCBI Taxonomy" id="2840847"/>
    <lineage>
        <taxon>Bacteria</taxon>
        <taxon>Bacillati</taxon>
        <taxon>Bacillota</taxon>
        <taxon>Clostridia</taxon>
        <taxon>Eubacteriales</taxon>
        <taxon>Clostridiaceae</taxon>
        <taxon>Clostridiaceae incertae sedis</taxon>
        <taxon>Candidatus Limenecus</taxon>
    </lineage>
</organism>